<proteinExistence type="predicted"/>
<keyword evidence="3" id="KW-1185">Reference proteome</keyword>
<dbReference type="AlphaFoldDB" id="A0A5B7SQE3"/>
<dbReference type="KEGG" id="asag:FGM00_01480"/>
<feature type="compositionally biased region" description="Basic residues" evidence="1">
    <location>
        <begin position="125"/>
        <end position="147"/>
    </location>
</feature>
<evidence type="ECO:0000313" key="2">
    <source>
        <dbReference type="EMBL" id="QCW98853.1"/>
    </source>
</evidence>
<feature type="region of interest" description="Disordered" evidence="1">
    <location>
        <begin position="122"/>
        <end position="147"/>
    </location>
</feature>
<dbReference type="Gene3D" id="1.20.120.1490">
    <property type="match status" value="1"/>
</dbReference>
<evidence type="ECO:0008006" key="4">
    <source>
        <dbReference type="Google" id="ProtNLM"/>
    </source>
</evidence>
<dbReference type="EMBL" id="CP040710">
    <property type="protein sequence ID" value="QCW98853.1"/>
    <property type="molecule type" value="Genomic_DNA"/>
</dbReference>
<evidence type="ECO:0000256" key="1">
    <source>
        <dbReference type="SAM" id="MobiDB-lite"/>
    </source>
</evidence>
<organism evidence="2 3">
    <name type="scientific">Aggregatimonas sangjinii</name>
    <dbReference type="NCBI Taxonomy" id="2583587"/>
    <lineage>
        <taxon>Bacteria</taxon>
        <taxon>Pseudomonadati</taxon>
        <taxon>Bacteroidota</taxon>
        <taxon>Flavobacteriia</taxon>
        <taxon>Flavobacteriales</taxon>
        <taxon>Flavobacteriaceae</taxon>
        <taxon>Aggregatimonas</taxon>
    </lineage>
</organism>
<dbReference type="Proteomes" id="UP000310017">
    <property type="component" value="Chromosome"/>
</dbReference>
<accession>A0A5B7SQE3</accession>
<dbReference type="OrthoDB" id="956918at2"/>
<gene>
    <name evidence="2" type="ORF">FGM00_01480</name>
</gene>
<name>A0A5B7SQE3_9FLAO</name>
<protein>
    <recommendedName>
        <fullName evidence="4">DUF4890 domain-containing protein</fullName>
    </recommendedName>
</protein>
<dbReference type="RefSeq" id="WP_138851208.1">
    <property type="nucleotide sequence ID" value="NZ_CP040710.1"/>
</dbReference>
<sequence length="147" mass="16989">MKKVLIIAMAFISLHTVAQEREKGERSEYTPEQMATLHTKRMTLALDLSAAQQEQVQNLNLSQAEMRKTQMEARKARKTSEEGAKPTADERYAMQTERLDQQIALKAEMKKILSDEQYARWEKMAKRKGKHKKGKRGGKKGKHMSRE</sequence>
<reference evidence="2 3" key="1">
    <citation type="submission" date="2019-05" db="EMBL/GenBank/DDBJ databases">
        <title>Genome sequencing of F202Z8.</title>
        <authorList>
            <person name="Kwon Y.M."/>
        </authorList>
    </citation>
    <scope>NUCLEOTIDE SEQUENCE [LARGE SCALE GENOMIC DNA]</scope>
    <source>
        <strain evidence="2 3">F202Z8</strain>
    </source>
</reference>
<evidence type="ECO:0000313" key="3">
    <source>
        <dbReference type="Proteomes" id="UP000310017"/>
    </source>
</evidence>
<feature type="region of interest" description="Disordered" evidence="1">
    <location>
        <begin position="70"/>
        <end position="89"/>
    </location>
</feature>